<sequence>MQQSADIHYVEMANYSDEAYQQYRNQMFNPLIPIDNLPLQINPILNENEQADQLEMRYQFLFKYYVKQIFQILGIALVFGINQFEVFSSVYSSEVEKEFCNSSYSNLIFQEISDYYGSSQESSKWKEQKIRDYEFTWVYYFIVTITAFFILFVAFLRNYRCFAKKQNILLFIQTLLFGTLLGGFAYVSQNNWKYKNKIYFILLTLLSLIIHALFNIVLIKIKKIQFYGKLVKTLIFIFFSLNFLVGFKYYYIPQILPIVEFLVIYFFFYFDCLNISLLVQPQELSQTINIIDIIKKTYYDGNQRGILSNQHYIMINKKLLAIIAIVIGLILFEVFSYFINTVFFIIISIITGSTLFSFIVPTQVAQQNLDLDDVSISVMITYLDFFFPIPNILRRLRK</sequence>
<feature type="transmembrane region" description="Helical" evidence="1">
    <location>
        <begin position="319"/>
        <end position="350"/>
    </location>
</feature>
<dbReference type="EMBL" id="CAJJDN010000163">
    <property type="protein sequence ID" value="CAD8125949.1"/>
    <property type="molecule type" value="Genomic_DNA"/>
</dbReference>
<evidence type="ECO:0000313" key="3">
    <source>
        <dbReference type="Proteomes" id="UP000692954"/>
    </source>
</evidence>
<feature type="transmembrane region" description="Helical" evidence="1">
    <location>
        <begin position="64"/>
        <end position="84"/>
    </location>
</feature>
<feature type="transmembrane region" description="Helical" evidence="1">
    <location>
        <begin position="137"/>
        <end position="156"/>
    </location>
</feature>
<dbReference type="OrthoDB" id="304111at2759"/>
<proteinExistence type="predicted"/>
<accession>A0A8S1RG58</accession>
<feature type="transmembrane region" description="Helical" evidence="1">
    <location>
        <begin position="258"/>
        <end position="279"/>
    </location>
</feature>
<dbReference type="AlphaFoldDB" id="A0A8S1RG58"/>
<dbReference type="Proteomes" id="UP000692954">
    <property type="component" value="Unassembled WGS sequence"/>
</dbReference>
<evidence type="ECO:0008006" key="4">
    <source>
        <dbReference type="Google" id="ProtNLM"/>
    </source>
</evidence>
<feature type="transmembrane region" description="Helical" evidence="1">
    <location>
        <begin position="230"/>
        <end position="252"/>
    </location>
</feature>
<feature type="transmembrane region" description="Helical" evidence="1">
    <location>
        <begin position="198"/>
        <end position="218"/>
    </location>
</feature>
<keyword evidence="1" id="KW-1133">Transmembrane helix</keyword>
<keyword evidence="3" id="KW-1185">Reference proteome</keyword>
<protein>
    <recommendedName>
        <fullName evidence="4">Transmembrane protein</fullName>
    </recommendedName>
</protein>
<evidence type="ECO:0000313" key="2">
    <source>
        <dbReference type="EMBL" id="CAD8125949.1"/>
    </source>
</evidence>
<reference evidence="2" key="1">
    <citation type="submission" date="2021-01" db="EMBL/GenBank/DDBJ databases">
        <authorList>
            <consortium name="Genoscope - CEA"/>
            <person name="William W."/>
        </authorList>
    </citation>
    <scope>NUCLEOTIDE SEQUENCE</scope>
</reference>
<gene>
    <name evidence="2" type="ORF">PSON_ATCC_30995.1.T1630086</name>
</gene>
<comment type="caution">
    <text evidence="2">The sequence shown here is derived from an EMBL/GenBank/DDBJ whole genome shotgun (WGS) entry which is preliminary data.</text>
</comment>
<keyword evidence="1" id="KW-0812">Transmembrane</keyword>
<organism evidence="2 3">
    <name type="scientific">Paramecium sonneborni</name>
    <dbReference type="NCBI Taxonomy" id="65129"/>
    <lineage>
        <taxon>Eukaryota</taxon>
        <taxon>Sar</taxon>
        <taxon>Alveolata</taxon>
        <taxon>Ciliophora</taxon>
        <taxon>Intramacronucleata</taxon>
        <taxon>Oligohymenophorea</taxon>
        <taxon>Peniculida</taxon>
        <taxon>Parameciidae</taxon>
        <taxon>Paramecium</taxon>
    </lineage>
</organism>
<keyword evidence="1" id="KW-0472">Membrane</keyword>
<feature type="transmembrane region" description="Helical" evidence="1">
    <location>
        <begin position="168"/>
        <end position="186"/>
    </location>
</feature>
<name>A0A8S1RG58_9CILI</name>
<evidence type="ECO:0000256" key="1">
    <source>
        <dbReference type="SAM" id="Phobius"/>
    </source>
</evidence>